<sequence>MRGSLRLPGGKTIVVNECSTVGGGKRRWRRRKGGEAIDDGEEDRGKRSLMDSGTKLTPVTRISMETRRTLSSRIGTPSSSKLISLFFRQAL</sequence>
<evidence type="ECO:0000313" key="3">
    <source>
        <dbReference type="EMBL" id="CDY32360.1"/>
    </source>
</evidence>
<evidence type="ECO:0000313" key="2">
    <source>
        <dbReference type="EMBL" id="CAF2078895.1"/>
    </source>
</evidence>
<gene>
    <name evidence="3" type="primary">BnaC01g36790D</name>
    <name evidence="2" type="ORF">DARMORV10_C01P49930.1</name>
    <name evidence="3" type="ORF">GSBRNA2T00051888001</name>
</gene>
<reference evidence="3 4" key="1">
    <citation type="journal article" date="2014" name="Science">
        <title>Plant genetics. Early allopolyploid evolution in the post-Neolithic Brassica napus oilseed genome.</title>
        <authorList>
            <person name="Chalhoub B."/>
            <person name="Denoeud F."/>
            <person name="Liu S."/>
            <person name="Parkin I.A."/>
            <person name="Tang H."/>
            <person name="Wang X."/>
            <person name="Chiquet J."/>
            <person name="Belcram H."/>
            <person name="Tong C."/>
            <person name="Samans B."/>
            <person name="Correa M."/>
            <person name="Da Silva C."/>
            <person name="Just J."/>
            <person name="Falentin C."/>
            <person name="Koh C.S."/>
            <person name="Le Clainche I."/>
            <person name="Bernard M."/>
            <person name="Bento P."/>
            <person name="Noel B."/>
            <person name="Labadie K."/>
            <person name="Alberti A."/>
            <person name="Charles M."/>
            <person name="Arnaud D."/>
            <person name="Guo H."/>
            <person name="Daviaud C."/>
            <person name="Alamery S."/>
            <person name="Jabbari K."/>
            <person name="Zhao M."/>
            <person name="Edger P.P."/>
            <person name="Chelaifa H."/>
            <person name="Tack D."/>
            <person name="Lassalle G."/>
            <person name="Mestiri I."/>
            <person name="Schnel N."/>
            <person name="Le Paslier M.C."/>
            <person name="Fan G."/>
            <person name="Renault V."/>
            <person name="Bayer P.E."/>
            <person name="Golicz A.A."/>
            <person name="Manoli S."/>
            <person name="Lee T.H."/>
            <person name="Thi V.H."/>
            <person name="Chalabi S."/>
            <person name="Hu Q."/>
            <person name="Fan C."/>
            <person name="Tollenaere R."/>
            <person name="Lu Y."/>
            <person name="Battail C."/>
            <person name="Shen J."/>
            <person name="Sidebottom C.H."/>
            <person name="Wang X."/>
            <person name="Canaguier A."/>
            <person name="Chauveau A."/>
            <person name="Berard A."/>
            <person name="Deniot G."/>
            <person name="Guan M."/>
            <person name="Liu Z."/>
            <person name="Sun F."/>
            <person name="Lim Y.P."/>
            <person name="Lyons E."/>
            <person name="Town C.D."/>
            <person name="Bancroft I."/>
            <person name="Wang X."/>
            <person name="Meng J."/>
            <person name="Ma J."/>
            <person name="Pires J.C."/>
            <person name="King G.J."/>
            <person name="Brunel D."/>
            <person name="Delourme R."/>
            <person name="Renard M."/>
            <person name="Aury J.M."/>
            <person name="Adams K.L."/>
            <person name="Batley J."/>
            <person name="Snowdon R.J."/>
            <person name="Tost J."/>
            <person name="Edwards D."/>
            <person name="Zhou Y."/>
            <person name="Hua W."/>
            <person name="Sharpe A.G."/>
            <person name="Paterson A.H."/>
            <person name="Guan C."/>
            <person name="Wincker P."/>
        </authorList>
    </citation>
    <scope>NUCLEOTIDE SEQUENCE [LARGE SCALE GENOMIC DNA]</scope>
    <source>
        <strain evidence="4">cv. Darmor-bzh</strain>
    </source>
</reference>
<dbReference type="AlphaFoldDB" id="A0A078H0X2"/>
<accession>A0A078H0X2</accession>
<evidence type="ECO:0000313" key="4">
    <source>
        <dbReference type="Proteomes" id="UP000028999"/>
    </source>
</evidence>
<dbReference type="Proteomes" id="UP001295469">
    <property type="component" value="Chromosome C01"/>
</dbReference>
<evidence type="ECO:0000256" key="1">
    <source>
        <dbReference type="SAM" id="MobiDB-lite"/>
    </source>
</evidence>
<dbReference type="EMBL" id="LK032292">
    <property type="protein sequence ID" value="CDY32360.1"/>
    <property type="molecule type" value="Genomic_DNA"/>
</dbReference>
<dbReference type="EMBL" id="HG994365">
    <property type="protein sequence ID" value="CAF2078895.1"/>
    <property type="molecule type" value="Genomic_DNA"/>
</dbReference>
<organism evidence="3 4">
    <name type="scientific">Brassica napus</name>
    <name type="common">Rape</name>
    <dbReference type="NCBI Taxonomy" id="3708"/>
    <lineage>
        <taxon>Eukaryota</taxon>
        <taxon>Viridiplantae</taxon>
        <taxon>Streptophyta</taxon>
        <taxon>Embryophyta</taxon>
        <taxon>Tracheophyta</taxon>
        <taxon>Spermatophyta</taxon>
        <taxon>Magnoliopsida</taxon>
        <taxon>eudicotyledons</taxon>
        <taxon>Gunneridae</taxon>
        <taxon>Pentapetalae</taxon>
        <taxon>rosids</taxon>
        <taxon>malvids</taxon>
        <taxon>Brassicales</taxon>
        <taxon>Brassicaceae</taxon>
        <taxon>Brassiceae</taxon>
        <taxon>Brassica</taxon>
    </lineage>
</organism>
<protein>
    <submittedName>
        <fullName evidence="2">(rape) hypothetical protein</fullName>
    </submittedName>
    <submittedName>
        <fullName evidence="3">BnaC01g36790D protein</fullName>
    </submittedName>
</protein>
<reference evidence="3" key="2">
    <citation type="submission" date="2014-06" db="EMBL/GenBank/DDBJ databases">
        <authorList>
            <person name="Genoscope - CEA"/>
        </authorList>
    </citation>
    <scope>NUCLEOTIDE SEQUENCE</scope>
</reference>
<reference evidence="2" key="3">
    <citation type="submission" date="2021-01" db="EMBL/GenBank/DDBJ databases">
        <authorList>
            <consortium name="Genoscope - CEA"/>
            <person name="William W."/>
        </authorList>
    </citation>
    <scope>NUCLEOTIDE SEQUENCE</scope>
</reference>
<dbReference type="Gramene" id="CDY32360">
    <property type="protein sequence ID" value="CDY32360"/>
    <property type="gene ID" value="GSBRNA2T00051888001"/>
</dbReference>
<feature type="region of interest" description="Disordered" evidence="1">
    <location>
        <begin position="24"/>
        <end position="52"/>
    </location>
</feature>
<name>A0A078H0X2_BRANA</name>
<keyword evidence="4" id="KW-1185">Reference proteome</keyword>
<dbReference type="PaxDb" id="3708-A0A078H0X2"/>
<proteinExistence type="predicted"/>
<dbReference type="Proteomes" id="UP000028999">
    <property type="component" value="Unassembled WGS sequence"/>
</dbReference>